<reference evidence="5 6" key="1">
    <citation type="submission" date="2016-06" db="EMBL/GenBank/DDBJ databases">
        <title>The Draft Genome Sequence and Annotation of the Desert Woodrat Neotoma lepida.</title>
        <authorList>
            <person name="Campbell M."/>
            <person name="Oakeson K.F."/>
            <person name="Yandell M."/>
            <person name="Halpert J.R."/>
            <person name="Dearing D."/>
        </authorList>
    </citation>
    <scope>NUCLEOTIDE SEQUENCE [LARGE SCALE GENOMIC DNA]</scope>
    <source>
        <strain evidence="5">417</strain>
        <tissue evidence="5">Liver</tissue>
    </source>
</reference>
<evidence type="ECO:0000256" key="2">
    <source>
        <dbReference type="ARBA" id="ARBA00022679"/>
    </source>
</evidence>
<evidence type="ECO:0000256" key="3">
    <source>
        <dbReference type="ARBA" id="ARBA00022691"/>
    </source>
</evidence>
<evidence type="ECO:0000256" key="4">
    <source>
        <dbReference type="ARBA" id="ARBA00022694"/>
    </source>
</evidence>
<keyword evidence="2" id="KW-0808">Transferase</keyword>
<dbReference type="PANTHER" id="PTHR22809:SF3">
    <property type="entry name" value="TRNA N(3)-METHYLCYTIDINE METHYLTRANSFERASE"/>
    <property type="match status" value="1"/>
</dbReference>
<accession>A0A1A6HEI1</accession>
<comment type="caution">
    <text evidence="5">The sequence shown here is derived from an EMBL/GenBank/DDBJ whole genome shotgun (WGS) entry which is preliminary data.</text>
</comment>
<evidence type="ECO:0000313" key="6">
    <source>
        <dbReference type="Proteomes" id="UP000092124"/>
    </source>
</evidence>
<dbReference type="GO" id="GO:0008033">
    <property type="term" value="P:tRNA processing"/>
    <property type="evidence" value="ECO:0007669"/>
    <property type="project" value="UniProtKB-KW"/>
</dbReference>
<evidence type="ECO:0000313" key="5">
    <source>
        <dbReference type="EMBL" id="OBS76330.1"/>
    </source>
</evidence>
<evidence type="ECO:0000256" key="1">
    <source>
        <dbReference type="ARBA" id="ARBA00022603"/>
    </source>
</evidence>
<dbReference type="EMBL" id="LZPO01034935">
    <property type="protein sequence ID" value="OBS76330.1"/>
    <property type="molecule type" value="Genomic_DNA"/>
</dbReference>
<keyword evidence="6" id="KW-1185">Reference proteome</keyword>
<dbReference type="AlphaFoldDB" id="A0A1A6HEI1"/>
<dbReference type="STRING" id="56216.A0A1A6HEI1"/>
<sequence length="217" mass="24963">MLVFPPKLFQINESDPQVLISNKFGMPRKDGEKPQCLASEIELMRKDEKIFENSTNPLFLPVSLELPPVAEQQNEHRDLQELSAGCRDHMQWSKEEAAAARKKVEENSATRVAPEEQVKFESDANKYWDTFYQTHKNKFFKNLQMKELLLYLKLQPSVEARVDSVKYICLEEESQLMDTKELEKMAQNGDDATMAEAQGHHHTTAGQEATLNFSVPF</sequence>
<dbReference type="PANTHER" id="PTHR22809">
    <property type="entry name" value="METHYLTRANSFERASE-RELATED"/>
    <property type="match status" value="1"/>
</dbReference>
<gene>
    <name evidence="5" type="ORF">A6R68_17216</name>
</gene>
<dbReference type="GO" id="GO:0032259">
    <property type="term" value="P:methylation"/>
    <property type="evidence" value="ECO:0007669"/>
    <property type="project" value="UniProtKB-KW"/>
</dbReference>
<proteinExistence type="predicted"/>
<keyword evidence="4" id="KW-0819">tRNA processing</keyword>
<dbReference type="Proteomes" id="UP000092124">
    <property type="component" value="Unassembled WGS sequence"/>
</dbReference>
<dbReference type="InterPro" id="IPR026113">
    <property type="entry name" value="METTL2/6/8-like"/>
</dbReference>
<keyword evidence="3" id="KW-0949">S-adenosyl-L-methionine</keyword>
<dbReference type="GO" id="GO:0052735">
    <property type="term" value="F:tRNA (cytidine-3-)-methyltransferase activity"/>
    <property type="evidence" value="ECO:0007669"/>
    <property type="project" value="TreeGrafter"/>
</dbReference>
<dbReference type="OrthoDB" id="417697at2759"/>
<protein>
    <submittedName>
        <fullName evidence="5">Uncharacterized protein</fullName>
    </submittedName>
</protein>
<organism evidence="5 6">
    <name type="scientific">Neotoma lepida</name>
    <name type="common">Desert woodrat</name>
    <dbReference type="NCBI Taxonomy" id="56216"/>
    <lineage>
        <taxon>Eukaryota</taxon>
        <taxon>Metazoa</taxon>
        <taxon>Chordata</taxon>
        <taxon>Craniata</taxon>
        <taxon>Vertebrata</taxon>
        <taxon>Euteleostomi</taxon>
        <taxon>Mammalia</taxon>
        <taxon>Eutheria</taxon>
        <taxon>Euarchontoglires</taxon>
        <taxon>Glires</taxon>
        <taxon>Rodentia</taxon>
        <taxon>Myomorpha</taxon>
        <taxon>Muroidea</taxon>
        <taxon>Cricetidae</taxon>
        <taxon>Neotominae</taxon>
        <taxon>Neotoma</taxon>
    </lineage>
</organism>
<keyword evidence="1" id="KW-0489">Methyltransferase</keyword>
<name>A0A1A6HEI1_NEOLE</name>